<sequence length="87" mass="9967">ENGWRYWYRQQSKKSPLFLSLGTQQSGVMKELIDCLAQATISEGTAMAQNDILKVLRESFRIEEFQGCESHSLTRLREMDVNIGAAR</sequence>
<proteinExistence type="predicted"/>
<dbReference type="EMBL" id="HACG01042648">
    <property type="protein sequence ID" value="CEK89513.1"/>
    <property type="molecule type" value="Transcribed_RNA"/>
</dbReference>
<feature type="non-terminal residue" evidence="1">
    <location>
        <position position="1"/>
    </location>
</feature>
<feature type="non-terminal residue" evidence="1">
    <location>
        <position position="87"/>
    </location>
</feature>
<name>A0A0B7B925_9EUPU</name>
<reference evidence="1" key="1">
    <citation type="submission" date="2014-12" db="EMBL/GenBank/DDBJ databases">
        <title>Insight into the proteome of Arion vulgaris.</title>
        <authorList>
            <person name="Aradska J."/>
            <person name="Bulat T."/>
            <person name="Smidak R."/>
            <person name="Sarate P."/>
            <person name="Gangsoo J."/>
            <person name="Sialana F."/>
            <person name="Bilban M."/>
            <person name="Lubec G."/>
        </authorList>
    </citation>
    <scope>NUCLEOTIDE SEQUENCE</scope>
    <source>
        <tissue evidence="1">Skin</tissue>
    </source>
</reference>
<evidence type="ECO:0000313" key="1">
    <source>
        <dbReference type="EMBL" id="CEK89513.1"/>
    </source>
</evidence>
<gene>
    <name evidence="1" type="primary">ORF171383</name>
</gene>
<dbReference type="AlphaFoldDB" id="A0A0B7B925"/>
<accession>A0A0B7B925</accession>
<protein>
    <submittedName>
        <fullName evidence="1">Uncharacterized protein</fullName>
    </submittedName>
</protein>
<organism evidence="1">
    <name type="scientific">Arion vulgaris</name>
    <dbReference type="NCBI Taxonomy" id="1028688"/>
    <lineage>
        <taxon>Eukaryota</taxon>
        <taxon>Metazoa</taxon>
        <taxon>Spiralia</taxon>
        <taxon>Lophotrochozoa</taxon>
        <taxon>Mollusca</taxon>
        <taxon>Gastropoda</taxon>
        <taxon>Heterobranchia</taxon>
        <taxon>Euthyneura</taxon>
        <taxon>Panpulmonata</taxon>
        <taxon>Eupulmonata</taxon>
        <taxon>Stylommatophora</taxon>
        <taxon>Helicina</taxon>
        <taxon>Arionoidea</taxon>
        <taxon>Arionidae</taxon>
        <taxon>Arion</taxon>
    </lineage>
</organism>